<evidence type="ECO:0000313" key="1">
    <source>
        <dbReference type="EMBL" id="CAB4240624.1"/>
    </source>
</evidence>
<protein>
    <submittedName>
        <fullName evidence="1">Uncharacterized protein</fullName>
    </submittedName>
</protein>
<name>A0A6J5TAW5_9CAUD</name>
<proteinExistence type="predicted"/>
<organism evidence="1">
    <name type="scientific">uncultured Caudovirales phage</name>
    <dbReference type="NCBI Taxonomy" id="2100421"/>
    <lineage>
        <taxon>Viruses</taxon>
        <taxon>Duplodnaviria</taxon>
        <taxon>Heunggongvirae</taxon>
        <taxon>Uroviricota</taxon>
        <taxon>Caudoviricetes</taxon>
        <taxon>Peduoviridae</taxon>
        <taxon>Maltschvirus</taxon>
        <taxon>Maltschvirus maltsch</taxon>
    </lineage>
</organism>
<accession>A0A6J5TAW5</accession>
<dbReference type="EMBL" id="LR797814">
    <property type="protein sequence ID" value="CAB4240624.1"/>
    <property type="molecule type" value="Genomic_DNA"/>
</dbReference>
<sequence length="59" mass="7019">MTTKFIVVDNSNWPEPTAVEFECEDRLKQYLTDHGIKYKKVYKVVQEMPFKFVCSTVQE</sequence>
<gene>
    <name evidence="1" type="ORF">UFOVP3_65</name>
</gene>
<reference evidence="1" key="1">
    <citation type="submission" date="2020-05" db="EMBL/GenBank/DDBJ databases">
        <authorList>
            <person name="Chiriac C."/>
            <person name="Salcher M."/>
            <person name="Ghai R."/>
            <person name="Kavagutti S V."/>
        </authorList>
    </citation>
    <scope>NUCLEOTIDE SEQUENCE</scope>
</reference>